<evidence type="ECO:0000313" key="1">
    <source>
        <dbReference type="EMBL" id="MFC3228741.1"/>
    </source>
</evidence>
<proteinExistence type="predicted"/>
<dbReference type="PANTHER" id="PTHR24094">
    <property type="entry name" value="SECRETED PROTEIN"/>
    <property type="match status" value="1"/>
</dbReference>
<name>A0ABV7L315_9PROT</name>
<reference evidence="2" key="1">
    <citation type="journal article" date="2019" name="Int. J. Syst. Evol. Microbiol.">
        <title>The Global Catalogue of Microorganisms (GCM) 10K type strain sequencing project: providing services to taxonomists for standard genome sequencing and annotation.</title>
        <authorList>
            <consortium name="The Broad Institute Genomics Platform"/>
            <consortium name="The Broad Institute Genome Sequencing Center for Infectious Disease"/>
            <person name="Wu L."/>
            <person name="Ma J."/>
        </authorList>
    </citation>
    <scope>NUCLEOTIDE SEQUENCE [LARGE SCALE GENOMIC DNA]</scope>
    <source>
        <strain evidence="2">KCTC 42964</strain>
    </source>
</reference>
<dbReference type="GO" id="GO:0004519">
    <property type="term" value="F:endonuclease activity"/>
    <property type="evidence" value="ECO:0007669"/>
    <property type="project" value="UniProtKB-KW"/>
</dbReference>
<keyword evidence="1" id="KW-0540">Nuclease</keyword>
<evidence type="ECO:0000313" key="2">
    <source>
        <dbReference type="Proteomes" id="UP001595528"/>
    </source>
</evidence>
<sequence>MTARRAAGMARRAIRWPLLLRRRSVRWLLLLGGLGFALLELRQTPLFQPVAEPYARQAYAHWRDLDGDCRDTRNEVLARDSQVPVAWDDSGCRVVSGLWRDPWSGEEIRDPRALDIDHMVPLAEAHRSGADRWDAARRADYANDTGTAPRLLWAVSAHSNRSKADRDPVDWMPSDWRSWCAYGRDWRAAKRHWGLTEDWLERQWLDGLHWLCAR</sequence>
<dbReference type="RefSeq" id="WP_379902150.1">
    <property type="nucleotide sequence ID" value="NZ_JBHRTR010000028.1"/>
</dbReference>
<organism evidence="1 2">
    <name type="scientific">Marinibaculum pumilum</name>
    <dbReference type="NCBI Taxonomy" id="1766165"/>
    <lineage>
        <taxon>Bacteria</taxon>
        <taxon>Pseudomonadati</taxon>
        <taxon>Pseudomonadota</taxon>
        <taxon>Alphaproteobacteria</taxon>
        <taxon>Rhodospirillales</taxon>
        <taxon>Rhodospirillaceae</taxon>
        <taxon>Marinibaculum</taxon>
    </lineage>
</organism>
<keyword evidence="1" id="KW-0378">Hydrolase</keyword>
<gene>
    <name evidence="1" type="ORF">ACFOGJ_15965</name>
</gene>
<keyword evidence="2" id="KW-1185">Reference proteome</keyword>
<dbReference type="PANTHER" id="PTHR24094:SF15">
    <property type="entry name" value="AMP-DEPENDENT SYNTHETASE_LIGASE DOMAIN-CONTAINING PROTEIN-RELATED"/>
    <property type="match status" value="1"/>
</dbReference>
<protein>
    <submittedName>
        <fullName evidence="1">HNH endonuclease</fullName>
    </submittedName>
</protein>
<dbReference type="EMBL" id="JBHRTR010000028">
    <property type="protein sequence ID" value="MFC3228741.1"/>
    <property type="molecule type" value="Genomic_DNA"/>
</dbReference>
<keyword evidence="1" id="KW-0255">Endonuclease</keyword>
<comment type="caution">
    <text evidence="1">The sequence shown here is derived from an EMBL/GenBank/DDBJ whole genome shotgun (WGS) entry which is preliminary data.</text>
</comment>
<dbReference type="Proteomes" id="UP001595528">
    <property type="component" value="Unassembled WGS sequence"/>
</dbReference>
<accession>A0ABV7L315</accession>